<dbReference type="InterPro" id="IPR001478">
    <property type="entry name" value="PDZ"/>
</dbReference>
<gene>
    <name evidence="4" type="primary">AVEN_64122_1</name>
    <name evidence="4" type="ORF">CDAR_45711</name>
</gene>
<organism evidence="4 5">
    <name type="scientific">Caerostris darwini</name>
    <dbReference type="NCBI Taxonomy" id="1538125"/>
    <lineage>
        <taxon>Eukaryota</taxon>
        <taxon>Metazoa</taxon>
        <taxon>Ecdysozoa</taxon>
        <taxon>Arthropoda</taxon>
        <taxon>Chelicerata</taxon>
        <taxon>Arachnida</taxon>
        <taxon>Araneae</taxon>
        <taxon>Araneomorphae</taxon>
        <taxon>Entelegynae</taxon>
        <taxon>Araneoidea</taxon>
        <taxon>Araneidae</taxon>
        <taxon>Caerostris</taxon>
    </lineage>
</organism>
<accession>A0AAV4N6S5</accession>
<name>A0AAV4N6S5_9ARAC</name>
<evidence type="ECO:0000259" key="2">
    <source>
        <dbReference type="PROSITE" id="PS50003"/>
    </source>
</evidence>
<dbReference type="AlphaFoldDB" id="A0AAV4N6S5"/>
<evidence type="ECO:0000313" key="4">
    <source>
        <dbReference type="EMBL" id="GIX79124.1"/>
    </source>
</evidence>
<dbReference type="PROSITE" id="PS50106">
    <property type="entry name" value="PDZ"/>
    <property type="match status" value="1"/>
</dbReference>
<feature type="compositionally biased region" description="Basic and acidic residues" evidence="1">
    <location>
        <begin position="1"/>
        <end position="23"/>
    </location>
</feature>
<feature type="region of interest" description="Disordered" evidence="1">
    <location>
        <begin position="161"/>
        <end position="186"/>
    </location>
</feature>
<dbReference type="EMBL" id="BPLQ01001154">
    <property type="protein sequence ID" value="GIX79124.1"/>
    <property type="molecule type" value="Genomic_DNA"/>
</dbReference>
<evidence type="ECO:0000259" key="3">
    <source>
        <dbReference type="PROSITE" id="PS50106"/>
    </source>
</evidence>
<dbReference type="Proteomes" id="UP001054837">
    <property type="component" value="Unassembled WGS sequence"/>
</dbReference>
<dbReference type="PROSITE" id="PS50003">
    <property type="entry name" value="PH_DOMAIN"/>
    <property type="match status" value="2"/>
</dbReference>
<keyword evidence="5" id="KW-1185">Reference proteome</keyword>
<dbReference type="SMART" id="SM00233">
    <property type="entry name" value="PH"/>
    <property type="match status" value="2"/>
</dbReference>
<dbReference type="InterPro" id="IPR036034">
    <property type="entry name" value="PDZ_sf"/>
</dbReference>
<dbReference type="SUPFAM" id="SSF50729">
    <property type="entry name" value="PH domain-like"/>
    <property type="match status" value="2"/>
</dbReference>
<proteinExistence type="predicted"/>
<dbReference type="Pfam" id="PF00595">
    <property type="entry name" value="PDZ"/>
    <property type="match status" value="1"/>
</dbReference>
<protein>
    <submittedName>
        <fullName evidence="4">Uncharacterized protein</fullName>
    </submittedName>
</protein>
<evidence type="ECO:0000313" key="5">
    <source>
        <dbReference type="Proteomes" id="UP001054837"/>
    </source>
</evidence>
<feature type="domain" description="PH" evidence="2">
    <location>
        <begin position="442"/>
        <end position="540"/>
    </location>
</feature>
<dbReference type="SMART" id="SM00228">
    <property type="entry name" value="PDZ"/>
    <property type="match status" value="1"/>
</dbReference>
<dbReference type="Gene3D" id="2.30.29.30">
    <property type="entry name" value="Pleckstrin-homology domain (PH domain)/Phosphotyrosine-binding domain (PTB)"/>
    <property type="match status" value="2"/>
</dbReference>
<dbReference type="PANTHER" id="PTHR47644">
    <property type="entry name" value="AGAP008221-PA"/>
    <property type="match status" value="1"/>
</dbReference>
<dbReference type="InterPro" id="IPR001849">
    <property type="entry name" value="PH_domain"/>
</dbReference>
<dbReference type="SUPFAM" id="SSF50156">
    <property type="entry name" value="PDZ domain-like"/>
    <property type="match status" value="1"/>
</dbReference>
<sequence length="540" mass="61231">MFSRAERSKSRSKSRSPENKLSDDETGPWFRGRGPAQPCSRCGSHQTPRSAPPDWDRGYPRFWEGPSSHHQQAMMWRHRDYRDPIMAYGGHGRYSGSSYGGSHCHVPRSWSSESSNAGPALPLEMDMYSDDDEDAGIHSESYRSSSWIYISDSDELAVWKQHSGLPKEESDSTGHPVLSRTDSTDSTASEHEFLKQYEIVTHRMIQRKCSVEMYQRIANRCFEVDKRITVQRNNGEFGFKIHGNRPVVVSSIEKGTPAETSGLEVGDIIISINGLNVLDAPHGDVVRLAHTGTEILKMEVCRTCHVLAPVLNDPPPPPVYSGYLQRLSARCVTGRRWCRRWFAVKLDGVLYWYRTSKRDHEPLGALGLQNQTISRVPEAGAPHAFKVSKFGESPFYFAADDEDTATRWISALNQVAATASRVDPYVDESLRNAQLPSISIPNVDCEGPLSKFSQRWKTWRRRYFLLKDASLYFYTDRNAKVALGLFQLHGYKVQSSSVQGQKNAFEAVPPEPRLKHLYFLADTENEKKRSVFCDLYIIQL</sequence>
<evidence type="ECO:0000256" key="1">
    <source>
        <dbReference type="SAM" id="MobiDB-lite"/>
    </source>
</evidence>
<reference evidence="4 5" key="1">
    <citation type="submission" date="2021-06" db="EMBL/GenBank/DDBJ databases">
        <title>Caerostris darwini draft genome.</title>
        <authorList>
            <person name="Kono N."/>
            <person name="Arakawa K."/>
        </authorList>
    </citation>
    <scope>NUCLEOTIDE SEQUENCE [LARGE SCALE GENOMIC DNA]</scope>
</reference>
<dbReference type="PANTHER" id="PTHR47644:SF1">
    <property type="entry name" value="PDZ DOMAIN-CONTAINING PROTEIN"/>
    <property type="match status" value="1"/>
</dbReference>
<feature type="domain" description="PDZ" evidence="3">
    <location>
        <begin position="227"/>
        <end position="304"/>
    </location>
</feature>
<comment type="caution">
    <text evidence="4">The sequence shown here is derived from an EMBL/GenBank/DDBJ whole genome shotgun (WGS) entry which is preliminary data.</text>
</comment>
<dbReference type="Pfam" id="PF00169">
    <property type="entry name" value="PH"/>
    <property type="match status" value="2"/>
</dbReference>
<dbReference type="InterPro" id="IPR011993">
    <property type="entry name" value="PH-like_dom_sf"/>
</dbReference>
<feature type="domain" description="PH" evidence="2">
    <location>
        <begin position="317"/>
        <end position="417"/>
    </location>
</feature>
<feature type="region of interest" description="Disordered" evidence="1">
    <location>
        <begin position="1"/>
        <end position="56"/>
    </location>
</feature>
<dbReference type="Gene3D" id="2.30.42.10">
    <property type="match status" value="1"/>
</dbReference>